<feature type="compositionally biased region" description="Polar residues" evidence="1">
    <location>
        <begin position="132"/>
        <end position="148"/>
    </location>
</feature>
<feature type="region of interest" description="Disordered" evidence="1">
    <location>
        <begin position="346"/>
        <end position="480"/>
    </location>
</feature>
<protein>
    <submittedName>
        <fullName evidence="2">Uncharacterized protein</fullName>
    </submittedName>
</protein>
<evidence type="ECO:0000313" key="2">
    <source>
        <dbReference type="EMBL" id="VBB81939.1"/>
    </source>
</evidence>
<feature type="compositionally biased region" description="Gly residues" evidence="1">
    <location>
        <begin position="448"/>
        <end position="461"/>
    </location>
</feature>
<feature type="compositionally biased region" description="Polar residues" evidence="1">
    <location>
        <begin position="412"/>
        <end position="433"/>
    </location>
</feature>
<feature type="compositionally biased region" description="Acidic residues" evidence="1">
    <location>
        <begin position="192"/>
        <end position="204"/>
    </location>
</feature>
<feature type="compositionally biased region" description="Low complexity" evidence="1">
    <location>
        <begin position="29"/>
        <end position="42"/>
    </location>
</feature>
<evidence type="ECO:0000313" key="3">
    <source>
        <dbReference type="Proteomes" id="UP000280685"/>
    </source>
</evidence>
<dbReference type="EMBL" id="LR026968">
    <property type="protein sequence ID" value="VBB81939.1"/>
    <property type="molecule type" value="Genomic_DNA"/>
</dbReference>
<sequence length="480" mass="50031">MSQTSHPTLINLPPGPSNPDTPEIPGTPTSTTTSLSALSTTAIKDGHKGTVHHHPHPLNPRGLPPQYDPSNSSLEAERADRISRLTGLAPAAFSRQQQFRSGQQQPIQPYTQTQQFQPPTGIAYFDAQGQPQMQNKMSTVGSASATEVSPSLGGGSVSGRSRTTTMRGREDGDEDMLTEMDSASVAGGSGYVDEDMMIDEMDDDGLSRRSAGTYDEEDDGRESLVGFGEGAGSTVSGPIYHRRGMPSGGGQGGIGGLERSNSGFSEGAPGGGLGMTGRNIGGGLGVGRPVADARLAENNNSGNNSGNNNGSNSDTPISQTAAREIQRARMVDGVALEGTVAAAQGVTMPGSVGDDVFVDTTTGGPVPMQEGQPLTHPTSAIRETQQPGSHQHVAQQQALALAQQQQQQQQQRGHVTSPSTLSVGSESTGTGANSREAAERIIREQFEGGRGGRGQRGGRGDSLGSPKEGERLGRFYFEER</sequence>
<dbReference type="Proteomes" id="UP000280685">
    <property type="component" value="Chromosome 5"/>
</dbReference>
<accession>A0ABY6SEN8</accession>
<feature type="compositionally biased region" description="Basic and acidic residues" evidence="1">
    <location>
        <begin position="436"/>
        <end position="447"/>
    </location>
</feature>
<proteinExistence type="predicted"/>
<evidence type="ECO:0000256" key="1">
    <source>
        <dbReference type="SAM" id="MobiDB-lite"/>
    </source>
</evidence>
<feature type="region of interest" description="Disordered" evidence="1">
    <location>
        <begin position="132"/>
        <end position="318"/>
    </location>
</feature>
<feature type="compositionally biased region" description="Low complexity" evidence="1">
    <location>
        <begin position="394"/>
        <end position="411"/>
    </location>
</feature>
<feature type="region of interest" description="Disordered" evidence="1">
    <location>
        <begin position="1"/>
        <end position="107"/>
    </location>
</feature>
<feature type="compositionally biased region" description="Gly residues" evidence="1">
    <location>
        <begin position="268"/>
        <end position="286"/>
    </location>
</feature>
<feature type="compositionally biased region" description="Low complexity" evidence="1">
    <location>
        <begin position="93"/>
        <end position="107"/>
    </location>
</feature>
<name>A0ABY6SEN8_PODCO</name>
<feature type="compositionally biased region" description="Basic and acidic residues" evidence="1">
    <location>
        <begin position="467"/>
        <end position="480"/>
    </location>
</feature>
<feature type="compositionally biased region" description="Gly residues" evidence="1">
    <location>
        <begin position="246"/>
        <end position="256"/>
    </location>
</feature>
<organism evidence="2 3">
    <name type="scientific">Podospora comata</name>
    <dbReference type="NCBI Taxonomy" id="48703"/>
    <lineage>
        <taxon>Eukaryota</taxon>
        <taxon>Fungi</taxon>
        <taxon>Dikarya</taxon>
        <taxon>Ascomycota</taxon>
        <taxon>Pezizomycotina</taxon>
        <taxon>Sordariomycetes</taxon>
        <taxon>Sordariomycetidae</taxon>
        <taxon>Sordariales</taxon>
        <taxon>Podosporaceae</taxon>
        <taxon>Podospora</taxon>
    </lineage>
</organism>
<gene>
    <name evidence="2" type="ORF">PODCO_509725</name>
</gene>
<feature type="compositionally biased region" description="Low complexity" evidence="1">
    <location>
        <begin position="298"/>
        <end position="313"/>
    </location>
</feature>
<keyword evidence="3" id="KW-1185">Reference proteome</keyword>
<feature type="compositionally biased region" description="Polar residues" evidence="1">
    <location>
        <begin position="375"/>
        <end position="393"/>
    </location>
</feature>
<reference evidence="2" key="1">
    <citation type="submission" date="2018-02" db="EMBL/GenBank/DDBJ databases">
        <authorList>
            <person name="Silar P."/>
        </authorList>
    </citation>
    <scope>NUCLEOTIDE SEQUENCE [LARGE SCALE GENOMIC DNA]</scope>
    <source>
        <strain evidence="2">T</strain>
    </source>
</reference>